<gene>
    <name evidence="2" type="ORF">Gorai_017933</name>
</gene>
<dbReference type="InterPro" id="IPR021775">
    <property type="entry name" value="DUF3339"/>
</dbReference>
<evidence type="ECO:0000313" key="2">
    <source>
        <dbReference type="EMBL" id="MBA0589171.1"/>
    </source>
</evidence>
<reference evidence="2 3" key="1">
    <citation type="journal article" date="2019" name="Genome Biol. Evol.">
        <title>Insights into the evolution of the New World diploid cottons (Gossypium, subgenus Houzingenia) based on genome sequencing.</title>
        <authorList>
            <person name="Grover C.E."/>
            <person name="Arick M.A. 2nd"/>
            <person name="Thrash A."/>
            <person name="Conover J.L."/>
            <person name="Sanders W.S."/>
            <person name="Peterson D.G."/>
            <person name="Frelichowski J.E."/>
            <person name="Scheffler J.A."/>
            <person name="Scheffler B.E."/>
            <person name="Wendel J.F."/>
        </authorList>
    </citation>
    <scope>NUCLEOTIDE SEQUENCE [LARGE SCALE GENOMIC DNA]</scope>
    <source>
        <strain evidence="2">8</strain>
        <tissue evidence="2">Leaf</tissue>
    </source>
</reference>
<feature type="transmembrane region" description="Helical" evidence="1">
    <location>
        <begin position="161"/>
        <end position="184"/>
    </location>
</feature>
<keyword evidence="1" id="KW-0472">Membrane</keyword>
<dbReference type="Proteomes" id="UP000593578">
    <property type="component" value="Unassembled WGS sequence"/>
</dbReference>
<feature type="transmembrane region" description="Helical" evidence="1">
    <location>
        <begin position="123"/>
        <end position="141"/>
    </location>
</feature>
<protein>
    <submittedName>
        <fullName evidence="2">Uncharacterized protein</fullName>
    </submittedName>
</protein>
<proteinExistence type="predicted"/>
<evidence type="ECO:0000313" key="3">
    <source>
        <dbReference type="Proteomes" id="UP000593578"/>
    </source>
</evidence>
<dbReference type="EMBL" id="JABEZZ010000007">
    <property type="protein sequence ID" value="MBA0589171.1"/>
    <property type="molecule type" value="Genomic_DNA"/>
</dbReference>
<comment type="caution">
    <text evidence="2">The sequence shown here is derived from an EMBL/GenBank/DDBJ whole genome shotgun (WGS) entry which is preliminary data.</text>
</comment>
<feature type="transmembrane region" description="Helical" evidence="1">
    <location>
        <begin position="79"/>
        <end position="103"/>
    </location>
</feature>
<evidence type="ECO:0000256" key="1">
    <source>
        <dbReference type="SAM" id="Phobius"/>
    </source>
</evidence>
<organism evidence="2 3">
    <name type="scientific">Gossypium raimondii</name>
    <name type="common">Peruvian cotton</name>
    <name type="synonym">Gossypium klotzschianum subsp. raimondii</name>
    <dbReference type="NCBI Taxonomy" id="29730"/>
    <lineage>
        <taxon>Eukaryota</taxon>
        <taxon>Viridiplantae</taxon>
        <taxon>Streptophyta</taxon>
        <taxon>Embryophyta</taxon>
        <taxon>Tracheophyta</taxon>
        <taxon>Spermatophyta</taxon>
        <taxon>Magnoliopsida</taxon>
        <taxon>eudicotyledons</taxon>
        <taxon>Gunneridae</taxon>
        <taxon>Pentapetalae</taxon>
        <taxon>rosids</taxon>
        <taxon>malvids</taxon>
        <taxon>Malvales</taxon>
        <taxon>Malvaceae</taxon>
        <taxon>Malvoideae</taxon>
        <taxon>Gossypium</taxon>
    </lineage>
</organism>
<feature type="non-terminal residue" evidence="2">
    <location>
        <position position="1"/>
    </location>
</feature>
<keyword evidence="1" id="KW-0812">Transmembrane</keyword>
<dbReference type="PANTHER" id="PTHR33128">
    <property type="entry name" value="OS05G0103400 PROTEIN"/>
    <property type="match status" value="1"/>
</dbReference>
<dbReference type="Pfam" id="PF11820">
    <property type="entry name" value="DUF3339"/>
    <property type="match status" value="1"/>
</dbReference>
<dbReference type="PANTHER" id="PTHR33128:SF46">
    <property type="entry name" value="PROTEIN, PUTATIVE (DUF 3339)-RELATED"/>
    <property type="match status" value="1"/>
</dbReference>
<accession>A0A7J8PIR5</accession>
<sequence length="186" mass="20979">NYNQSKTKTSNFTNYNNFEYPKTIPAVGKSEKQTAEAAHVMSRLSCHVATTSEKDPKWMQKLSHFVVFYSIPQSPSPLLAIPTLAFFSSPSPPIFFTFLFSFWGKKKRERQRQRQQMADWGPVLVATVLFVLLCPGLLFQIPGRNKIVEFGNMHTSGASIVVHAIIYFGLITIFCIAIGVHIYASQ</sequence>
<keyword evidence="1" id="KW-1133">Transmembrane helix</keyword>
<name>A0A7J8PIR5_GOSRA</name>
<dbReference type="AlphaFoldDB" id="A0A7J8PIR5"/>